<feature type="compositionally biased region" description="Basic residues" evidence="8">
    <location>
        <begin position="769"/>
        <end position="779"/>
    </location>
</feature>
<dbReference type="GeneID" id="119727993"/>
<comment type="subcellular location">
    <subcellularLocation>
        <location evidence="1 7">Nucleus</location>
        <location evidence="1 7">Nucleolus</location>
    </subcellularLocation>
</comment>
<name>A0A913ZY66_PATMI</name>
<dbReference type="OMA" id="EVREWIF"/>
<dbReference type="Pfam" id="PF08153">
    <property type="entry name" value="NGP1NT"/>
    <property type="match status" value="1"/>
</dbReference>
<feature type="region of interest" description="Disordered" evidence="8">
    <location>
        <begin position="486"/>
        <end position="530"/>
    </location>
</feature>
<dbReference type="Pfam" id="PF01926">
    <property type="entry name" value="MMR_HSR1"/>
    <property type="match status" value="1"/>
</dbReference>
<dbReference type="FunFam" id="1.10.1580.10:FF:000001">
    <property type="entry name" value="Nucleolar GTP-binding protein 2"/>
    <property type="match status" value="1"/>
</dbReference>
<dbReference type="InterPro" id="IPR027417">
    <property type="entry name" value="P-loop_NTPase"/>
</dbReference>
<feature type="compositionally biased region" description="Basic and acidic residues" evidence="8">
    <location>
        <begin position="729"/>
        <end position="740"/>
    </location>
</feature>
<proteinExistence type="inferred from homology"/>
<protein>
    <recommendedName>
        <fullName evidence="7">Nucleolar GTP-binding protein 2</fullName>
    </recommendedName>
</protein>
<dbReference type="OrthoDB" id="444945at2759"/>
<dbReference type="InterPro" id="IPR006073">
    <property type="entry name" value="GTP-bd"/>
</dbReference>
<dbReference type="PANTHER" id="PTHR11089:SF9">
    <property type="entry name" value="NUCLEOLAR GTP-BINDING PROTEIN 2"/>
    <property type="match status" value="1"/>
</dbReference>
<keyword evidence="2 7" id="KW-0547">Nucleotide-binding</keyword>
<feature type="domain" description="CP-type G" evidence="9">
    <location>
        <begin position="208"/>
        <end position="369"/>
    </location>
</feature>
<dbReference type="PROSITE" id="PS51721">
    <property type="entry name" value="G_CP"/>
    <property type="match status" value="1"/>
</dbReference>
<feature type="region of interest" description="Disordered" evidence="8">
    <location>
        <begin position="653"/>
        <end position="779"/>
    </location>
</feature>
<keyword evidence="11" id="KW-1185">Reference proteome</keyword>
<evidence type="ECO:0000256" key="5">
    <source>
        <dbReference type="ARBA" id="ARBA00054763"/>
    </source>
</evidence>
<comment type="function">
    <text evidence="5">GTPase that associates with pre-60S ribosomal subunits in the nucleolus and is required for their nuclear export and maturation. May promote cell proliferation possibly by increasing p53/TP53 protein levels, and consequently those of its downstream product CDKN1A/p21, and decreasing RPL23A protein levels.</text>
</comment>
<sequence>MAKTIKKQKRKDKISTSGSSSNPDRLKGAGGHNMRDRATIKRLKMYKGGKPTRNAAGKIIKPAIFQSRLPSGSVARVDPNRRWFGNTRVITQSALQTFQDEMGKVLKDPYRVVMRQTKLPITLLQEKAKNARVHLLDTESFESTFGPKKQRKRPNLKVSDMEGLLKTVEDSTDKYDEEKDKDLVTEDEGIRPEVREWIFGAGQSKRIWNELYKVIDSSDILVQVLDARDPMGTRSKFVETYLKKEKPHKHLVFAMNKVDLVPTWVTKRWVAILSAEYPTLAFHASVKNPFGKGALIQLLRQFGKLHIDKKQISVGFIGYPNVGKSSVINTLRAKKVCKVAPVPGETKVWQYITLMKRIFLIDCPGVVYPTGDTDAEIVLKGVVRVERCESPEDYIPVLLDRVKLDYIRKTYRLTDWTDPTDFLEKVAQRTGKLLKGAEPDIRTVAKMVLNDWQRGKIPFFVKPPNCEVDPEVEKKEVIDKAKVQDADDAYKTVGPPETYSSTEPTSGVTVNENTTAEQSKDITDSQTVSSVQQDFSGISVGVDFTGDDLQPDGSRAESPLVAGSGEEAESPLEASSEEADTEHSEHDPSVKDSEATPLNDRKKAKVRSRKLKIPSMEKMIAKYKSNAPSSEAANIGVTAFGVNAFLSRDNQRMLASVQAAKKRKESGKAGGSAEKKTKKRKPAGRSFLRLDKFEETELDKKAKMRKRYFETADDDEEEGRKAKKNKGLGSKERRRTERSAQPKKTGQHYYATANVKNKNRSRSKDSNARPRKGAKQKTK</sequence>
<dbReference type="PANTHER" id="PTHR11089">
    <property type="entry name" value="GTP-BINDING PROTEIN-RELATED"/>
    <property type="match status" value="1"/>
</dbReference>
<dbReference type="CDD" id="cd01858">
    <property type="entry name" value="NGP_1"/>
    <property type="match status" value="1"/>
</dbReference>
<feature type="compositionally biased region" description="Basic residues" evidence="8">
    <location>
        <begin position="602"/>
        <end position="611"/>
    </location>
</feature>
<dbReference type="InterPro" id="IPR024929">
    <property type="entry name" value="GNL2_CP_dom"/>
</dbReference>
<comment type="similarity">
    <text evidence="7">Belongs to the TRAFAC class YlqF/YawG GTPase family. NOG2 subfamily.</text>
</comment>
<evidence type="ECO:0000256" key="3">
    <source>
        <dbReference type="ARBA" id="ARBA00023134"/>
    </source>
</evidence>
<dbReference type="Proteomes" id="UP000887568">
    <property type="component" value="Unplaced"/>
</dbReference>
<evidence type="ECO:0000256" key="4">
    <source>
        <dbReference type="ARBA" id="ARBA00023242"/>
    </source>
</evidence>
<dbReference type="AlphaFoldDB" id="A0A913ZY66"/>
<evidence type="ECO:0000256" key="8">
    <source>
        <dbReference type="SAM" id="MobiDB-lite"/>
    </source>
</evidence>
<evidence type="ECO:0000313" key="10">
    <source>
        <dbReference type="EnsemblMetazoa" id="XP_038056001.1"/>
    </source>
</evidence>
<dbReference type="PRINTS" id="PR00326">
    <property type="entry name" value="GTP1OBG"/>
</dbReference>
<evidence type="ECO:0000256" key="6">
    <source>
        <dbReference type="ARBA" id="ARBA00065814"/>
    </source>
</evidence>
<dbReference type="Gene3D" id="1.10.1580.10">
    <property type="match status" value="1"/>
</dbReference>
<reference evidence="10" key="1">
    <citation type="submission" date="2022-11" db="UniProtKB">
        <authorList>
            <consortium name="EnsemblMetazoa"/>
        </authorList>
    </citation>
    <scope>IDENTIFICATION</scope>
</reference>
<feature type="compositionally biased region" description="Basic residues" evidence="8">
    <location>
        <begin position="1"/>
        <end position="12"/>
    </location>
</feature>
<dbReference type="InterPro" id="IPR030378">
    <property type="entry name" value="G_CP_dom"/>
</dbReference>
<dbReference type="FunFam" id="3.40.50.300:FF:000559">
    <property type="entry name" value="Nuclear/nucleolar GTPase 2"/>
    <property type="match status" value="1"/>
</dbReference>
<dbReference type="RefSeq" id="XP_038056001.1">
    <property type="nucleotide sequence ID" value="XM_038200073.1"/>
</dbReference>
<dbReference type="SUPFAM" id="SSF52540">
    <property type="entry name" value="P-loop containing nucleoside triphosphate hydrolases"/>
    <property type="match status" value="1"/>
</dbReference>
<dbReference type="InterPro" id="IPR050755">
    <property type="entry name" value="TRAFAC_YlqF/YawG_RiboMat"/>
</dbReference>
<feature type="compositionally biased region" description="Polar residues" evidence="8">
    <location>
        <begin position="498"/>
        <end position="517"/>
    </location>
</feature>
<dbReference type="GO" id="GO:0005730">
    <property type="term" value="C:nucleolus"/>
    <property type="evidence" value="ECO:0007669"/>
    <property type="project" value="UniProtKB-SubCell"/>
</dbReference>
<dbReference type="EnsemblMetazoa" id="XM_038200073.1">
    <property type="protein sequence ID" value="XP_038056001.1"/>
    <property type="gene ID" value="LOC119727993"/>
</dbReference>
<comment type="subunit">
    <text evidence="6">Interacts with LYAR and RPL23A. Interacts with the nuclear importin-beta receptor and, at a lower extent, with importin-alpha.</text>
</comment>
<evidence type="ECO:0000256" key="7">
    <source>
        <dbReference type="RuleBase" id="RU364023"/>
    </source>
</evidence>
<dbReference type="InterPro" id="IPR012971">
    <property type="entry name" value="NOG2_N_dom"/>
</dbReference>
<feature type="region of interest" description="Disordered" evidence="8">
    <location>
        <begin position="1"/>
        <end position="36"/>
    </location>
</feature>
<dbReference type="Gene3D" id="3.40.50.300">
    <property type="entry name" value="P-loop containing nucleotide triphosphate hydrolases"/>
    <property type="match status" value="1"/>
</dbReference>
<feature type="region of interest" description="Disordered" evidence="8">
    <location>
        <begin position="542"/>
        <end position="611"/>
    </location>
</feature>
<feature type="compositionally biased region" description="Basic and acidic residues" evidence="8">
    <location>
        <begin position="581"/>
        <end position="594"/>
    </location>
</feature>
<keyword evidence="3 7" id="KW-0342">GTP-binding</keyword>
<dbReference type="GO" id="GO:0005525">
    <property type="term" value="F:GTP binding"/>
    <property type="evidence" value="ECO:0007669"/>
    <property type="project" value="UniProtKB-KW"/>
</dbReference>
<accession>A0A913ZY66</accession>
<feature type="compositionally biased region" description="Acidic residues" evidence="8">
    <location>
        <begin position="566"/>
        <end position="580"/>
    </location>
</feature>
<dbReference type="InterPro" id="IPR023179">
    <property type="entry name" value="GTP-bd_ortho_bundle_sf"/>
</dbReference>
<evidence type="ECO:0000256" key="2">
    <source>
        <dbReference type="ARBA" id="ARBA00022741"/>
    </source>
</evidence>
<evidence type="ECO:0000256" key="1">
    <source>
        <dbReference type="ARBA" id="ARBA00004604"/>
    </source>
</evidence>
<organism evidence="10 11">
    <name type="scientific">Patiria miniata</name>
    <name type="common">Bat star</name>
    <name type="synonym">Asterina miniata</name>
    <dbReference type="NCBI Taxonomy" id="46514"/>
    <lineage>
        <taxon>Eukaryota</taxon>
        <taxon>Metazoa</taxon>
        <taxon>Echinodermata</taxon>
        <taxon>Eleutherozoa</taxon>
        <taxon>Asterozoa</taxon>
        <taxon>Asteroidea</taxon>
        <taxon>Valvatacea</taxon>
        <taxon>Valvatida</taxon>
        <taxon>Asterinidae</taxon>
        <taxon>Patiria</taxon>
    </lineage>
</organism>
<evidence type="ECO:0000313" key="11">
    <source>
        <dbReference type="Proteomes" id="UP000887568"/>
    </source>
</evidence>
<feature type="compositionally biased region" description="Basic and acidic residues" evidence="8">
    <location>
        <begin position="688"/>
        <end position="701"/>
    </location>
</feature>
<evidence type="ECO:0000259" key="9">
    <source>
        <dbReference type="PROSITE" id="PS51721"/>
    </source>
</evidence>
<keyword evidence="4 7" id="KW-0539">Nucleus</keyword>